<evidence type="ECO:0000256" key="10">
    <source>
        <dbReference type="ARBA" id="ARBA00023237"/>
    </source>
</evidence>
<keyword evidence="8 12" id="KW-0798">TonB box</keyword>
<evidence type="ECO:0000256" key="4">
    <source>
        <dbReference type="ARBA" id="ARBA00022496"/>
    </source>
</evidence>
<feature type="domain" description="TonB-dependent receptor-like beta-barrel" evidence="14">
    <location>
        <begin position="308"/>
        <end position="753"/>
    </location>
</feature>
<dbReference type="InterPro" id="IPR036942">
    <property type="entry name" value="Beta-barrel_TonB_sf"/>
</dbReference>
<dbReference type="EMBL" id="RXOL01000009">
    <property type="protein sequence ID" value="RVQ65128.1"/>
    <property type="molecule type" value="Genomic_DNA"/>
</dbReference>
<gene>
    <name evidence="16" type="ORF">EKN06_14010</name>
</gene>
<keyword evidence="6" id="KW-0408">Iron</keyword>
<dbReference type="InterPro" id="IPR039426">
    <property type="entry name" value="TonB-dep_rcpt-like"/>
</dbReference>
<keyword evidence="16" id="KW-0675">Receptor</keyword>
<evidence type="ECO:0000256" key="3">
    <source>
        <dbReference type="ARBA" id="ARBA00022452"/>
    </source>
</evidence>
<comment type="subcellular location">
    <subcellularLocation>
        <location evidence="1 11">Cell outer membrane</location>
        <topology evidence="1 11">Multi-pass membrane protein</topology>
    </subcellularLocation>
</comment>
<sequence length="795" mass="86445">MRQGLRRSAISLLMVSTASVAFPAYAQDSSGNNDDNVIIVTAQKRSESLQEVPISIQAFTGATLDQHQVASFDDYAKMLPSVSFQSFGPGQSQIYFRGVSSGANANGSHSGPQPTSAIYVDEVPLTTIGGAPDLHIYDMERVEALSGPQGTLYGASSLSGTLRLITNKPNPGKFEGGVDASVTTFGKGDNSSGGSLEGFVNAPLNETMALRVSAFYERVGGYIDNVPGSRTYEIYDAEGDLVPFTVDNDQYVEKNFNNVETWGGRAALGIDLDDNWTVLPSIIYQKQKSHGAFLFDAAVGDLEVQDYTPEYGSDEWYQAALTIKGKISDWDVTYAGGYFEREAEVVQDYSAYTVAYDAVYPSYVSFLDANDEIIDPTQTYRGFDKYTKQTHELRFSSPEGNAWHLIVGAFYERQTDAIDADYIIPGLAASPYGYAVPGCGDDIFCTRVDRIDRDYAGFVDLTVDITPALSVNGGIRYFKTNNSLSGFSGTAGTVGNTEACTPSSDPRLPCLLFDRTVKEDGETHKVNVTYKINPDAMVYATYSTGFRPGGINRRVGVNPYKSDTLDNYEVGAKTMLFDRMLTLNVTGFYEEWNDLQFGLSSANSLGVISTYNAGNARIYGVEGDFNLRLDRFTLSGSASYIDAKLTSDFCAIDPGTGNPDCTIEDYIPTPAGTRLPTQPKFKGQMTARYGFDVGSTRSFVQGTVNHQSGARSYLTVDPFTGGILLPPTAGFTSFDFSLGADMGSWKWSMFVENAFDERGILSLNTVCVPSICGAYARSYPIKPRMFGIKVGATFD</sequence>
<evidence type="ECO:0000259" key="15">
    <source>
        <dbReference type="Pfam" id="PF07715"/>
    </source>
</evidence>
<keyword evidence="9 11" id="KW-0472">Membrane</keyword>
<accession>A0A437GUF6</accession>
<keyword evidence="5 11" id="KW-0812">Transmembrane</keyword>
<keyword evidence="17" id="KW-1185">Reference proteome</keyword>
<name>A0A437GUF6_9SPHN</name>
<evidence type="ECO:0000256" key="8">
    <source>
        <dbReference type="ARBA" id="ARBA00023077"/>
    </source>
</evidence>
<evidence type="ECO:0000256" key="9">
    <source>
        <dbReference type="ARBA" id="ARBA00023136"/>
    </source>
</evidence>
<keyword evidence="10 11" id="KW-0998">Cell outer membrane</keyword>
<evidence type="ECO:0000256" key="2">
    <source>
        <dbReference type="ARBA" id="ARBA00022448"/>
    </source>
</evidence>
<evidence type="ECO:0000256" key="7">
    <source>
        <dbReference type="ARBA" id="ARBA00023065"/>
    </source>
</evidence>
<dbReference type="Pfam" id="PF00593">
    <property type="entry name" value="TonB_dep_Rec_b-barrel"/>
    <property type="match status" value="1"/>
</dbReference>
<evidence type="ECO:0000256" key="1">
    <source>
        <dbReference type="ARBA" id="ARBA00004571"/>
    </source>
</evidence>
<organism evidence="16 17">
    <name type="scientific">Croceicoccus ponticola</name>
    <dbReference type="NCBI Taxonomy" id="2217664"/>
    <lineage>
        <taxon>Bacteria</taxon>
        <taxon>Pseudomonadati</taxon>
        <taxon>Pseudomonadota</taxon>
        <taxon>Alphaproteobacteria</taxon>
        <taxon>Sphingomonadales</taxon>
        <taxon>Erythrobacteraceae</taxon>
        <taxon>Croceicoccus</taxon>
    </lineage>
</organism>
<keyword evidence="13" id="KW-0732">Signal</keyword>
<dbReference type="Pfam" id="PF07715">
    <property type="entry name" value="Plug"/>
    <property type="match status" value="1"/>
</dbReference>
<feature type="domain" description="TonB-dependent receptor plug" evidence="15">
    <location>
        <begin position="49"/>
        <end position="161"/>
    </location>
</feature>
<keyword evidence="4" id="KW-0410">Iron transport</keyword>
<evidence type="ECO:0000256" key="13">
    <source>
        <dbReference type="SAM" id="SignalP"/>
    </source>
</evidence>
<dbReference type="PROSITE" id="PS52016">
    <property type="entry name" value="TONB_DEPENDENT_REC_3"/>
    <property type="match status" value="1"/>
</dbReference>
<dbReference type="Proteomes" id="UP000283003">
    <property type="component" value="Unassembled WGS sequence"/>
</dbReference>
<dbReference type="PANTHER" id="PTHR32552">
    <property type="entry name" value="FERRICHROME IRON RECEPTOR-RELATED"/>
    <property type="match status" value="1"/>
</dbReference>
<dbReference type="SUPFAM" id="SSF56935">
    <property type="entry name" value="Porins"/>
    <property type="match status" value="1"/>
</dbReference>
<evidence type="ECO:0000313" key="16">
    <source>
        <dbReference type="EMBL" id="RVQ65128.1"/>
    </source>
</evidence>
<protein>
    <submittedName>
        <fullName evidence="16">TonB-dependent receptor</fullName>
    </submittedName>
</protein>
<proteinExistence type="inferred from homology"/>
<feature type="signal peptide" evidence="13">
    <location>
        <begin position="1"/>
        <end position="26"/>
    </location>
</feature>
<feature type="chain" id="PRO_5019212890" evidence="13">
    <location>
        <begin position="27"/>
        <end position="795"/>
    </location>
</feature>
<keyword evidence="3 11" id="KW-1134">Transmembrane beta strand</keyword>
<comment type="similarity">
    <text evidence="11 12">Belongs to the TonB-dependent receptor family.</text>
</comment>
<dbReference type="Gene3D" id="2.40.170.20">
    <property type="entry name" value="TonB-dependent receptor, beta-barrel domain"/>
    <property type="match status" value="1"/>
</dbReference>
<dbReference type="OrthoDB" id="9760333at2"/>
<evidence type="ECO:0000256" key="12">
    <source>
        <dbReference type="RuleBase" id="RU003357"/>
    </source>
</evidence>
<evidence type="ECO:0000259" key="14">
    <source>
        <dbReference type="Pfam" id="PF00593"/>
    </source>
</evidence>
<dbReference type="InterPro" id="IPR000531">
    <property type="entry name" value="Beta-barrel_TonB"/>
</dbReference>
<dbReference type="AlphaFoldDB" id="A0A437GUF6"/>
<evidence type="ECO:0000256" key="6">
    <source>
        <dbReference type="ARBA" id="ARBA00023004"/>
    </source>
</evidence>
<dbReference type="PANTHER" id="PTHR32552:SF81">
    <property type="entry name" value="TONB-DEPENDENT OUTER MEMBRANE RECEPTOR"/>
    <property type="match status" value="1"/>
</dbReference>
<evidence type="ECO:0000256" key="5">
    <source>
        <dbReference type="ARBA" id="ARBA00022692"/>
    </source>
</evidence>
<comment type="caution">
    <text evidence="16">The sequence shown here is derived from an EMBL/GenBank/DDBJ whole genome shotgun (WGS) entry which is preliminary data.</text>
</comment>
<dbReference type="GO" id="GO:0009279">
    <property type="term" value="C:cell outer membrane"/>
    <property type="evidence" value="ECO:0007669"/>
    <property type="project" value="UniProtKB-SubCell"/>
</dbReference>
<reference evidence="16 17" key="1">
    <citation type="submission" date="2018-12" db="EMBL/GenBank/DDBJ databases">
        <title>Croceicoccus ponticola sp. nov., a lipolytic bacterium isolated from seawater.</title>
        <authorList>
            <person name="Yoon J.-H."/>
        </authorList>
    </citation>
    <scope>NUCLEOTIDE SEQUENCE [LARGE SCALE GENOMIC DNA]</scope>
    <source>
        <strain evidence="16 17">GM-16</strain>
    </source>
</reference>
<keyword evidence="2 11" id="KW-0813">Transport</keyword>
<dbReference type="InterPro" id="IPR012910">
    <property type="entry name" value="Plug_dom"/>
</dbReference>
<keyword evidence="7" id="KW-0406">Ion transport</keyword>
<dbReference type="GO" id="GO:0006826">
    <property type="term" value="P:iron ion transport"/>
    <property type="evidence" value="ECO:0007669"/>
    <property type="project" value="UniProtKB-KW"/>
</dbReference>
<evidence type="ECO:0000256" key="11">
    <source>
        <dbReference type="PROSITE-ProRule" id="PRU01360"/>
    </source>
</evidence>
<evidence type="ECO:0000313" key="17">
    <source>
        <dbReference type="Proteomes" id="UP000283003"/>
    </source>
</evidence>